<dbReference type="AlphaFoldDB" id="A0A3P3D2M8"/>
<protein>
    <recommendedName>
        <fullName evidence="5">Abortive infection protein-like C-terminal domain-containing protein</fullName>
    </recommendedName>
</protein>
<reference evidence="3 4" key="1">
    <citation type="submission" date="2018-11" db="EMBL/GenBank/DDBJ databases">
        <title>Gemmobacter sp. nov., YIM 102744-1 draft genome.</title>
        <authorList>
            <person name="Li G."/>
            <person name="Jiang Y."/>
        </authorList>
    </citation>
    <scope>NUCLEOTIDE SEQUENCE [LARGE SCALE GENOMIC DNA]</scope>
    <source>
        <strain evidence="3 4">YIM 102744-1</strain>
    </source>
</reference>
<sequence length="305" mass="34706">MAIVDIFSKRKMARERSNNDVYIYDEMPKTLRSQLKQMFTEGVNNYSRSSAAYHSFRIEADQISEIVSILRREYGVDHLCRVHYNSNLIELLNFINECSADHFLDCAEMYGRLLSINTETNDEILKAHMAELNHRFKEASVGYEYINGELIRIDSLVLHSEVLKPTLTILSSNKIYKGAEDEIVQAFQKFKHNDNKGAVSDALKAFESTMKAILDKRQWTYSPNDTASKLIAACFDNNLIPAYMQTHFSGLRTILESGVPTIRNKTSGHGQGSSVKPLDDHFASYVLYTALANMKLLIDCEKVLP</sequence>
<dbReference type="NCBIfam" id="NF046078">
    <property type="entry name" value="STM4504_CBY0614"/>
    <property type="match status" value="1"/>
</dbReference>
<dbReference type="RefSeq" id="WP_124966835.1">
    <property type="nucleotide sequence ID" value="NZ_RRAZ01000061.1"/>
</dbReference>
<evidence type="ECO:0000313" key="4">
    <source>
        <dbReference type="Proteomes" id="UP000282125"/>
    </source>
</evidence>
<dbReference type="OrthoDB" id="8113776at2"/>
<proteinExistence type="predicted"/>
<evidence type="ECO:0000313" key="3">
    <source>
        <dbReference type="EMBL" id="RRH68321.1"/>
    </source>
</evidence>
<dbReference type="Proteomes" id="UP000282125">
    <property type="component" value="Unassembled WGS sequence"/>
</dbReference>
<evidence type="ECO:0000259" key="1">
    <source>
        <dbReference type="Pfam" id="PF18863"/>
    </source>
</evidence>
<dbReference type="EMBL" id="RRAZ01000061">
    <property type="protein sequence ID" value="RRH68321.1"/>
    <property type="molecule type" value="Genomic_DNA"/>
</dbReference>
<feature type="domain" description="DUF7014" evidence="2">
    <location>
        <begin position="170"/>
        <end position="302"/>
    </location>
</feature>
<gene>
    <name evidence="3" type="ORF">EG244_19550</name>
</gene>
<accession>A0A3P3D2M8</accession>
<keyword evidence="4" id="KW-1185">Reference proteome</keyword>
<dbReference type="InterPro" id="IPR054280">
    <property type="entry name" value="DUF7014"/>
</dbReference>
<dbReference type="Pfam" id="PF18863">
    <property type="entry name" value="AbiJ_NTD4"/>
    <property type="match status" value="1"/>
</dbReference>
<feature type="domain" description="HEPN AbiJ-N-terminal" evidence="1">
    <location>
        <begin position="5"/>
        <end position="166"/>
    </location>
</feature>
<dbReference type="Pfam" id="PF22809">
    <property type="entry name" value="DUF7014"/>
    <property type="match status" value="1"/>
</dbReference>
<evidence type="ECO:0000259" key="2">
    <source>
        <dbReference type="Pfam" id="PF22809"/>
    </source>
</evidence>
<dbReference type="InterPro" id="IPR049503">
    <property type="entry name" value="AbiJ_NTD4"/>
</dbReference>
<evidence type="ECO:0008006" key="5">
    <source>
        <dbReference type="Google" id="ProtNLM"/>
    </source>
</evidence>
<comment type="caution">
    <text evidence="3">The sequence shown here is derived from an EMBL/GenBank/DDBJ whole genome shotgun (WGS) entry which is preliminary data.</text>
</comment>
<organism evidence="3 4">
    <name type="scientific">Falsigemmobacter faecalis</name>
    <dbReference type="NCBI Taxonomy" id="2488730"/>
    <lineage>
        <taxon>Bacteria</taxon>
        <taxon>Pseudomonadati</taxon>
        <taxon>Pseudomonadota</taxon>
        <taxon>Alphaproteobacteria</taxon>
        <taxon>Rhodobacterales</taxon>
        <taxon>Paracoccaceae</taxon>
        <taxon>Falsigemmobacter</taxon>
    </lineage>
</organism>
<name>A0A3P3D2M8_9RHOB</name>